<keyword evidence="3" id="KW-0862">Zinc</keyword>
<comment type="caution">
    <text evidence="6">The sequence shown here is derived from an EMBL/GenBank/DDBJ whole genome shotgun (WGS) entry which is preliminary data.</text>
</comment>
<evidence type="ECO:0000256" key="2">
    <source>
        <dbReference type="ARBA" id="ARBA00022771"/>
    </source>
</evidence>
<dbReference type="Gene3D" id="1.20.120.910">
    <property type="entry name" value="DksA, coiled-coil domain"/>
    <property type="match status" value="1"/>
</dbReference>
<feature type="domain" description="Zinc finger DksA/TraR C4-type" evidence="5">
    <location>
        <begin position="40"/>
        <end position="70"/>
    </location>
</feature>
<reference evidence="6" key="1">
    <citation type="submission" date="2019-03" db="EMBL/GenBank/DDBJ databases">
        <title>Metabolic reconstructions from genomes of highly enriched 'Candidatus Accumulibacter' and 'Candidatus Competibacter' bioreactor populations.</title>
        <authorList>
            <person name="Annavajhala M.K."/>
            <person name="Welles L."/>
            <person name="Abbas B."/>
            <person name="Sorokin D."/>
            <person name="Park H."/>
            <person name="Van Loosdrecht M."/>
            <person name="Chandran K."/>
        </authorList>
    </citation>
    <scope>NUCLEOTIDE SEQUENCE</scope>
    <source>
        <strain evidence="6">SBR_L</strain>
    </source>
</reference>
<dbReference type="EMBL" id="SPMX01000018">
    <property type="protein sequence ID" value="NMQ05259.1"/>
    <property type="molecule type" value="Genomic_DNA"/>
</dbReference>
<evidence type="ECO:0000313" key="7">
    <source>
        <dbReference type="Proteomes" id="UP000886469"/>
    </source>
</evidence>
<proteinExistence type="predicted"/>
<accession>A0ABX1T6J2</accession>
<protein>
    <submittedName>
        <fullName evidence="6">TraR/DksA family transcriptional regulator</fullName>
    </submittedName>
</protein>
<evidence type="ECO:0000256" key="4">
    <source>
        <dbReference type="PROSITE-ProRule" id="PRU00510"/>
    </source>
</evidence>
<name>A0ABX1T6J2_9PROT</name>
<dbReference type="InterPro" id="IPR012783">
    <property type="entry name" value="Znf_C4_TraR"/>
</dbReference>
<dbReference type="Proteomes" id="UP000886469">
    <property type="component" value="Unassembled WGS sequence"/>
</dbReference>
<dbReference type="SUPFAM" id="SSF57716">
    <property type="entry name" value="Glucocorticoid receptor-like (DNA-binding domain)"/>
    <property type="match status" value="1"/>
</dbReference>
<dbReference type="InterPro" id="IPR000962">
    <property type="entry name" value="Znf_DskA_TraR"/>
</dbReference>
<dbReference type="RefSeq" id="WP_169070024.1">
    <property type="nucleotide sequence ID" value="NZ_SPMX01000018.1"/>
</dbReference>
<evidence type="ECO:0000313" key="6">
    <source>
        <dbReference type="EMBL" id="NMQ05259.1"/>
    </source>
</evidence>
<organism evidence="6 7">
    <name type="scientific">Candidatus Accumulibacter contiguus</name>
    <dbReference type="NCBI Taxonomy" id="2954381"/>
    <lineage>
        <taxon>Bacteria</taxon>
        <taxon>Pseudomonadati</taxon>
        <taxon>Pseudomonadota</taxon>
        <taxon>Betaproteobacteria</taxon>
        <taxon>Candidatus Accumulibacter</taxon>
    </lineage>
</organism>
<dbReference type="PANTHER" id="PTHR38777">
    <property type="entry name" value="FELS-2 PROPHAGE PROTEIN"/>
    <property type="match status" value="1"/>
</dbReference>
<dbReference type="PANTHER" id="PTHR38777:SF1">
    <property type="entry name" value="DNAK SUPPRESSOR PROTEIN"/>
    <property type="match status" value="1"/>
</dbReference>
<keyword evidence="7" id="KW-1185">Reference proteome</keyword>
<dbReference type="NCBIfam" id="TIGR02419">
    <property type="entry name" value="C4_traR_proteo"/>
    <property type="match status" value="1"/>
</dbReference>
<evidence type="ECO:0000256" key="3">
    <source>
        <dbReference type="ARBA" id="ARBA00022833"/>
    </source>
</evidence>
<sequence>MSDVYDRATERAAEMLFDSLFEQQRRAGLTGRTVEDSALVCVNCGDPIPELRRSAYPGVTRCIDCQQFQESKRHAR</sequence>
<evidence type="ECO:0000259" key="5">
    <source>
        <dbReference type="Pfam" id="PF01258"/>
    </source>
</evidence>
<dbReference type="PROSITE" id="PS51128">
    <property type="entry name" value="ZF_DKSA_2"/>
    <property type="match status" value="1"/>
</dbReference>
<keyword evidence="2" id="KW-0863">Zinc-finger</keyword>
<gene>
    <name evidence="6" type="ORF">E4Q08_08245</name>
</gene>
<keyword evidence="1" id="KW-0479">Metal-binding</keyword>
<feature type="zinc finger region" description="dksA C4-type" evidence="4">
    <location>
        <begin position="41"/>
        <end position="65"/>
    </location>
</feature>
<dbReference type="Pfam" id="PF01258">
    <property type="entry name" value="zf-dskA_traR"/>
    <property type="match status" value="1"/>
</dbReference>
<evidence type="ECO:0000256" key="1">
    <source>
        <dbReference type="ARBA" id="ARBA00022723"/>
    </source>
</evidence>